<gene>
    <name evidence="1" type="ORF">IAC35_05015</name>
</gene>
<dbReference type="GO" id="GO:0003677">
    <property type="term" value="F:DNA binding"/>
    <property type="evidence" value="ECO:0007669"/>
    <property type="project" value="InterPro"/>
</dbReference>
<dbReference type="GO" id="GO:0006313">
    <property type="term" value="P:DNA transposition"/>
    <property type="evidence" value="ECO:0007669"/>
    <property type="project" value="InterPro"/>
</dbReference>
<organism evidence="1 2">
    <name type="scientific">Candidatus Cryptobacteroides merdipullorum</name>
    <dbReference type="NCBI Taxonomy" id="2840771"/>
    <lineage>
        <taxon>Bacteria</taxon>
        <taxon>Pseudomonadati</taxon>
        <taxon>Bacteroidota</taxon>
        <taxon>Bacteroidia</taxon>
        <taxon>Bacteroidales</taxon>
        <taxon>Candidatus Cryptobacteroides</taxon>
    </lineage>
</organism>
<name>A0A9D1KIX2_9BACT</name>
<evidence type="ECO:0008006" key="3">
    <source>
        <dbReference type="Google" id="ProtNLM"/>
    </source>
</evidence>
<comment type="caution">
    <text evidence="1">The sequence shown here is derived from an EMBL/GenBank/DDBJ whole genome shotgun (WGS) entry which is preliminary data.</text>
</comment>
<dbReference type="PANTHER" id="PTHR34322:SF2">
    <property type="entry name" value="TRANSPOSASE IS200-LIKE DOMAIN-CONTAINING PROTEIN"/>
    <property type="match status" value="1"/>
</dbReference>
<dbReference type="PANTHER" id="PTHR34322">
    <property type="entry name" value="TRANSPOSASE, Y1_TNP DOMAIN-CONTAINING"/>
    <property type="match status" value="1"/>
</dbReference>
<protein>
    <recommendedName>
        <fullName evidence="3">Transposase IS200-like domain-containing protein</fullName>
    </recommendedName>
</protein>
<dbReference type="Proteomes" id="UP000886881">
    <property type="component" value="Unassembled WGS sequence"/>
</dbReference>
<dbReference type="Gene3D" id="3.30.70.1290">
    <property type="entry name" value="Transposase IS200-like"/>
    <property type="match status" value="1"/>
</dbReference>
<accession>A0A9D1KIX2</accession>
<evidence type="ECO:0000313" key="1">
    <source>
        <dbReference type="EMBL" id="HIT47200.1"/>
    </source>
</evidence>
<dbReference type="SUPFAM" id="SSF143422">
    <property type="entry name" value="Transposase IS200-like"/>
    <property type="match status" value="1"/>
</dbReference>
<dbReference type="InterPro" id="IPR036515">
    <property type="entry name" value="Transposase_17_sf"/>
</dbReference>
<dbReference type="EMBL" id="DVLC01000095">
    <property type="protein sequence ID" value="HIT47200.1"/>
    <property type="molecule type" value="Genomic_DNA"/>
</dbReference>
<reference evidence="1" key="1">
    <citation type="submission" date="2020-10" db="EMBL/GenBank/DDBJ databases">
        <authorList>
            <person name="Gilroy R."/>
        </authorList>
    </citation>
    <scope>NUCLEOTIDE SEQUENCE</scope>
    <source>
        <strain evidence="1">ChiHecec2B26-709</strain>
    </source>
</reference>
<dbReference type="AlphaFoldDB" id="A0A9D1KIX2"/>
<evidence type="ECO:0000313" key="2">
    <source>
        <dbReference type="Proteomes" id="UP000886881"/>
    </source>
</evidence>
<reference evidence="1" key="2">
    <citation type="journal article" date="2021" name="PeerJ">
        <title>Extensive microbial diversity within the chicken gut microbiome revealed by metagenomics and culture.</title>
        <authorList>
            <person name="Gilroy R."/>
            <person name="Ravi A."/>
            <person name="Getino M."/>
            <person name="Pursley I."/>
            <person name="Horton D.L."/>
            <person name="Alikhan N.F."/>
            <person name="Baker D."/>
            <person name="Gharbi K."/>
            <person name="Hall N."/>
            <person name="Watson M."/>
            <person name="Adriaenssens E.M."/>
            <person name="Foster-Nyarko E."/>
            <person name="Jarju S."/>
            <person name="Secka A."/>
            <person name="Antonio M."/>
            <person name="Oren A."/>
            <person name="Chaudhuri R.R."/>
            <person name="La Ragione R."/>
            <person name="Hildebrand F."/>
            <person name="Pallen M.J."/>
        </authorList>
    </citation>
    <scope>NUCLEOTIDE SEQUENCE</scope>
    <source>
        <strain evidence="1">ChiHecec2B26-709</strain>
    </source>
</reference>
<dbReference type="GO" id="GO:0004803">
    <property type="term" value="F:transposase activity"/>
    <property type="evidence" value="ECO:0007669"/>
    <property type="project" value="InterPro"/>
</dbReference>
<proteinExistence type="predicted"/>
<sequence length="323" mass="37547">MKNSDKLQRRIETDLGLDVPFVKGERIPVSDCWHFCTDGNAVDSMFRDEQDFIDGMNRIYFVSRRFDIRILAHVLMDTHLHFVLYGSLSECTAFVQEYVRRTSMHIENRHGLKKRLKNIPVNCQRIDNDLYLKTALCYVIKNPTAAGLKVSPTDYPWSSGALYFRSQGLWTSPVWTYGQYFSHGLSDKSFRERAALMKTKSPDVDSVLTSDKLIFPGEYIEVGLVERIFRTCRNFYYFLGISREEDLNPLTTVASRMTIPIQEMRQHRNELLQELFGVTNGNKLDMIQRLKLARALRSRYRSSPKQIARVCGLVYEEVKGQLE</sequence>